<organism evidence="1 2">
    <name type="scientific">Olivibacter domesticus</name>
    <name type="common">Pseudosphingobacterium domesticum</name>
    <dbReference type="NCBI Taxonomy" id="407022"/>
    <lineage>
        <taxon>Bacteria</taxon>
        <taxon>Pseudomonadati</taxon>
        <taxon>Bacteroidota</taxon>
        <taxon>Sphingobacteriia</taxon>
        <taxon>Sphingobacteriales</taxon>
        <taxon>Sphingobacteriaceae</taxon>
        <taxon>Olivibacter</taxon>
    </lineage>
</organism>
<accession>A0A1H7JVL5</accession>
<name>A0A1H7JVL5_OLID1</name>
<dbReference type="EMBL" id="FOAF01000001">
    <property type="protein sequence ID" value="SEK77777.1"/>
    <property type="molecule type" value="Genomic_DNA"/>
</dbReference>
<dbReference type="OrthoDB" id="714401at2"/>
<keyword evidence="2" id="KW-1185">Reference proteome</keyword>
<reference evidence="2" key="1">
    <citation type="submission" date="2016-10" db="EMBL/GenBank/DDBJ databases">
        <authorList>
            <person name="Varghese N."/>
            <person name="Submissions S."/>
        </authorList>
    </citation>
    <scope>NUCLEOTIDE SEQUENCE [LARGE SCALE GENOMIC DNA]</scope>
    <source>
        <strain evidence="2">DSM 18733</strain>
    </source>
</reference>
<gene>
    <name evidence="1" type="ORF">SAMN05661044_01120</name>
</gene>
<protein>
    <recommendedName>
        <fullName evidence="3">Bacteriocin-type signal sequence-containing protein</fullName>
    </recommendedName>
</protein>
<proteinExistence type="predicted"/>
<sequence>MKKLDLKDLGVEEMNNVELRTIEGGGLSDASGLIGSIESILNDIVGFAQKTLQSVLGIIGGLL</sequence>
<dbReference type="RefSeq" id="WP_093319821.1">
    <property type="nucleotide sequence ID" value="NZ_FOAF01000001.1"/>
</dbReference>
<evidence type="ECO:0008006" key="3">
    <source>
        <dbReference type="Google" id="ProtNLM"/>
    </source>
</evidence>
<dbReference type="AlphaFoldDB" id="A0A1H7JVL5"/>
<dbReference type="Proteomes" id="UP000199421">
    <property type="component" value="Unassembled WGS sequence"/>
</dbReference>
<evidence type="ECO:0000313" key="2">
    <source>
        <dbReference type="Proteomes" id="UP000199421"/>
    </source>
</evidence>
<evidence type="ECO:0000313" key="1">
    <source>
        <dbReference type="EMBL" id="SEK77777.1"/>
    </source>
</evidence>